<accession>A0ACB7X4K2</accession>
<reference evidence="1 2" key="1">
    <citation type="journal article" date="2021" name="Hortic Res">
        <title>High-quality reference genome and annotation aids understanding of berry development for evergreen blueberry (Vaccinium darrowii).</title>
        <authorList>
            <person name="Yu J."/>
            <person name="Hulse-Kemp A.M."/>
            <person name="Babiker E."/>
            <person name="Staton M."/>
        </authorList>
    </citation>
    <scope>NUCLEOTIDE SEQUENCE [LARGE SCALE GENOMIC DNA]</scope>
    <source>
        <strain evidence="2">cv. NJ 8807/NJ 8810</strain>
        <tissue evidence="1">Young leaf</tissue>
    </source>
</reference>
<proteinExistence type="predicted"/>
<gene>
    <name evidence="1" type="ORF">Vadar_027308</name>
</gene>
<dbReference type="EMBL" id="CM037152">
    <property type="protein sequence ID" value="KAH7835558.1"/>
    <property type="molecule type" value="Genomic_DNA"/>
</dbReference>
<protein>
    <submittedName>
        <fullName evidence="1">Uncharacterized protein</fullName>
    </submittedName>
</protein>
<evidence type="ECO:0000313" key="2">
    <source>
        <dbReference type="Proteomes" id="UP000828048"/>
    </source>
</evidence>
<dbReference type="Proteomes" id="UP000828048">
    <property type="component" value="Chromosome 2"/>
</dbReference>
<sequence length="724" mass="81967">MGLWSIWISGILLIAFSFYATQKLPSSIRDQIKNTQLIFPHDRSDFGTPKITIFTAPSRPFSGSVGARQVQAIRSWIGLSPNITVVLFTKDPSVVSFAGEFGSRVSVEPDIDFTFLGTPFFHSMVARSLASLSDISVIIDPETILLPDFISTLSYAHKIDHDWLLVSSSRHVSYFPFHLDEDAKHWLGEDGKQIRTKKGFLSQAWQWKHCEERMLLAWNNGDVPLHNGVLPPFLFGKELHNHWVVNEALSSDYRFVFDASWSVSNFYLNPLEHGSSPSFGGSNITNSGNRSWESVGNLHLGSMYGELSFREANYSNMVKFCMCNGQYLFVNPAETTVYPFGHRDSLSLRKEKILGSRSGKKVVDCVNGFKSLDVTRDCYVKDQLKPSISLSLPLTLETLLSGLSDKNKTIVLAVAGYSYKDMLMNWVCRLKRLLVSNFVVCALDRETYEFAVLQGLPVFKDSLAPTNISFNDCHFGTQCFQRVTKVKSRLVLQILKLGYNVLMSDVDVYWFKNPLPFLYSFGPSVLVAQSDEYNVTGPINVPRRLNSGFYFARNDGSTVAALEKVVKHAATSNLSEQPSFYDTLCGEGGSNRVGHDQCFEPETNLTVHFLDRDLFPNGAYKGLWEKNPKASCEKECFVLHNNWISGRRKKLERQVSSGLWEYDINSRMLKQLELGLLAMQKIWAVCWGNFLPVTENPKERICWDMLPFLWTGGYYSEDNPCRRA</sequence>
<evidence type="ECO:0000313" key="1">
    <source>
        <dbReference type="EMBL" id="KAH7835558.1"/>
    </source>
</evidence>
<comment type="caution">
    <text evidence="1">The sequence shown here is derived from an EMBL/GenBank/DDBJ whole genome shotgun (WGS) entry which is preliminary data.</text>
</comment>
<keyword evidence="2" id="KW-1185">Reference proteome</keyword>
<name>A0ACB7X4K2_9ERIC</name>
<organism evidence="1 2">
    <name type="scientific">Vaccinium darrowii</name>
    <dbReference type="NCBI Taxonomy" id="229202"/>
    <lineage>
        <taxon>Eukaryota</taxon>
        <taxon>Viridiplantae</taxon>
        <taxon>Streptophyta</taxon>
        <taxon>Embryophyta</taxon>
        <taxon>Tracheophyta</taxon>
        <taxon>Spermatophyta</taxon>
        <taxon>Magnoliopsida</taxon>
        <taxon>eudicotyledons</taxon>
        <taxon>Gunneridae</taxon>
        <taxon>Pentapetalae</taxon>
        <taxon>asterids</taxon>
        <taxon>Ericales</taxon>
        <taxon>Ericaceae</taxon>
        <taxon>Vaccinioideae</taxon>
        <taxon>Vaccinieae</taxon>
        <taxon>Vaccinium</taxon>
    </lineage>
</organism>